<feature type="transmembrane region" description="Helical" evidence="2">
    <location>
        <begin position="63"/>
        <end position="83"/>
    </location>
</feature>
<feature type="transmembrane region" description="Helical" evidence="2">
    <location>
        <begin position="130"/>
        <end position="149"/>
    </location>
</feature>
<keyword evidence="2" id="KW-0812">Transmembrane</keyword>
<dbReference type="RefSeq" id="WP_249481059.1">
    <property type="nucleotide sequence ID" value="NZ_CP097218.1"/>
</dbReference>
<evidence type="ECO:0000313" key="4">
    <source>
        <dbReference type="EMBL" id="UQN31619.1"/>
    </source>
</evidence>
<accession>A0ABY4NAM8</accession>
<feature type="domain" description="DUF4396" evidence="3">
    <location>
        <begin position="29"/>
        <end position="159"/>
    </location>
</feature>
<sequence length="199" mass="20686">MPDEHTHHEHAPGTADPHHGSRAHDMSGMAVGATLHCLTGCSIGEIIGMLVGTAAGWTNLPTTVLSILLAFVFGYSLSALPLVRGGIALGDALRLVLVADTLSIATMEVVDNLVMLVIPGAMGATLLDPLFWLSMAISLTIAFFAAWPVNRALLRRGKGHAVTHHALGEDAAMDNRPLLIGISAFLLGGFIASIGSLLG</sequence>
<feature type="transmembrane region" description="Helical" evidence="2">
    <location>
        <begin position="30"/>
        <end position="57"/>
    </location>
</feature>
<keyword evidence="2" id="KW-1133">Transmembrane helix</keyword>
<dbReference type="InterPro" id="IPR025509">
    <property type="entry name" value="DUF4396"/>
</dbReference>
<feature type="region of interest" description="Disordered" evidence="1">
    <location>
        <begin position="1"/>
        <end position="23"/>
    </location>
</feature>
<organism evidence="4 5">
    <name type="scientific">Brachybacterium kimchii</name>
    <dbReference type="NCBI Taxonomy" id="2942909"/>
    <lineage>
        <taxon>Bacteria</taxon>
        <taxon>Bacillati</taxon>
        <taxon>Actinomycetota</taxon>
        <taxon>Actinomycetes</taxon>
        <taxon>Micrococcales</taxon>
        <taxon>Dermabacteraceae</taxon>
        <taxon>Brachybacterium</taxon>
    </lineage>
</organism>
<evidence type="ECO:0000259" key="3">
    <source>
        <dbReference type="Pfam" id="PF14342"/>
    </source>
</evidence>
<gene>
    <name evidence="4" type="ORF">M4486_03085</name>
</gene>
<keyword evidence="2" id="KW-0472">Membrane</keyword>
<evidence type="ECO:0000256" key="1">
    <source>
        <dbReference type="SAM" id="MobiDB-lite"/>
    </source>
</evidence>
<evidence type="ECO:0000313" key="5">
    <source>
        <dbReference type="Proteomes" id="UP001055868"/>
    </source>
</evidence>
<dbReference type="Pfam" id="PF14342">
    <property type="entry name" value="DUF4396"/>
    <property type="match status" value="1"/>
</dbReference>
<keyword evidence="5" id="KW-1185">Reference proteome</keyword>
<dbReference type="Proteomes" id="UP001055868">
    <property type="component" value="Chromosome"/>
</dbReference>
<proteinExistence type="predicted"/>
<dbReference type="EMBL" id="CP097218">
    <property type="protein sequence ID" value="UQN31619.1"/>
    <property type="molecule type" value="Genomic_DNA"/>
</dbReference>
<evidence type="ECO:0000256" key="2">
    <source>
        <dbReference type="SAM" id="Phobius"/>
    </source>
</evidence>
<protein>
    <submittedName>
        <fullName evidence="4">DUF4396 domain-containing protein</fullName>
    </submittedName>
</protein>
<reference evidence="4" key="1">
    <citation type="submission" date="2022-05" db="EMBL/GenBank/DDBJ databases">
        <title>Genomic analysis of Brachybacterium sp. CBA3104.</title>
        <authorList>
            <person name="Roh S.W."/>
            <person name="Kim Y.B."/>
            <person name="Kim Y."/>
        </authorList>
    </citation>
    <scope>NUCLEOTIDE SEQUENCE</scope>
    <source>
        <strain evidence="4">CBA3104</strain>
    </source>
</reference>
<name>A0ABY4NAM8_9MICO</name>
<feature type="transmembrane region" description="Helical" evidence="2">
    <location>
        <begin position="178"/>
        <end position="198"/>
    </location>
</feature>